<proteinExistence type="predicted"/>
<feature type="domain" description="Protein NO VEIN C-terminal" evidence="1">
    <location>
        <begin position="310"/>
        <end position="379"/>
    </location>
</feature>
<reference evidence="2 3" key="2">
    <citation type="journal article" date="2021" name="Mar. Drugs">
        <title>A New Micromonospora Strain with Antibiotic Activity Isolated from the Microbiome of a Mid-Atlantic Deep-Sea Sponge.</title>
        <authorList>
            <person name="Back C.R."/>
            <person name="Stennett H.L."/>
            <person name="Williams S.E."/>
            <person name="Wang L."/>
            <person name="Ojeda Gomez J."/>
            <person name="Abdulle O.M."/>
            <person name="Duffy T."/>
            <person name="Neal C."/>
            <person name="Mantell J."/>
            <person name="Jepson M.A."/>
            <person name="Hendry K.R."/>
            <person name="Powell D."/>
            <person name="Stach J.E.M."/>
            <person name="Essex-Lopresti A.E."/>
            <person name="Willis C.L."/>
            <person name="Curnow P."/>
            <person name="Race P.R."/>
        </authorList>
    </citation>
    <scope>NUCLEOTIDE SEQUENCE [LARGE SCALE GENOMIC DNA]</scope>
    <source>
        <strain evidence="2 3">28ISP2-46</strain>
    </source>
</reference>
<name>A0A7L6BCH2_9ACTN</name>
<dbReference type="Pfam" id="PF13020">
    <property type="entry name" value="NOV_C"/>
    <property type="match status" value="1"/>
</dbReference>
<dbReference type="EMBL" id="CP059322">
    <property type="protein sequence ID" value="QLQ39646.1"/>
    <property type="molecule type" value="Genomic_DNA"/>
</dbReference>
<evidence type="ECO:0000259" key="1">
    <source>
        <dbReference type="Pfam" id="PF13020"/>
    </source>
</evidence>
<organism evidence="2 3">
    <name type="scientific">Micromonospora robiginosa</name>
    <dbReference type="NCBI Taxonomy" id="2749844"/>
    <lineage>
        <taxon>Bacteria</taxon>
        <taxon>Bacillati</taxon>
        <taxon>Actinomycetota</taxon>
        <taxon>Actinomycetes</taxon>
        <taxon>Micromonosporales</taxon>
        <taxon>Micromonosporaceae</taxon>
        <taxon>Micromonospora</taxon>
    </lineage>
</organism>
<gene>
    <name evidence="2" type="ORF">H1D33_12935</name>
</gene>
<dbReference type="Proteomes" id="UP000510844">
    <property type="component" value="Chromosome"/>
</dbReference>
<evidence type="ECO:0000313" key="3">
    <source>
        <dbReference type="Proteomes" id="UP000510844"/>
    </source>
</evidence>
<dbReference type="InterPro" id="IPR024975">
    <property type="entry name" value="NOV_C"/>
</dbReference>
<protein>
    <submittedName>
        <fullName evidence="2">DUF3883 domain-containing protein</fullName>
    </submittedName>
</protein>
<sequence>MAVNLVLTEARDVPSGDPLGRTWVGWEATATDDELWEVNRGLWTFRSRVDGERIATLSFDGRVQVVAEIDGRTRHDVDGATKWALVGRVLRPGDPVHDALKGAPAPRHRNPVSYFDTARLDVLSAADRAGIDERERVTMVVTWNPERWNPDDWAETAYPQDVQVVASGRLLRDRWSTGSRKGGIEPGDRIFFLRQGPEPRGIVGSGTAASRIFPDEQWDDERAGQHANYVQIDWDTLLLPEDGLPHALLVNHIPEAGAWRPQVSGWVLPPYVAAKLEELWAAHLGHPAPLPSRGSPRQGWQLDPLRRRKVEDAAQDRLMAHFRDRGWTVQDVRFGNPYDAVASRNDRTLWLEAKGTETEGATVIVSRNEVQWAREHVGDCVLGILSDVVFTPDGEVDPASGTFRVFTWNPDGGSLSARDYDFTPGEDDRR</sequence>
<reference evidence="3" key="1">
    <citation type="submission" date="2020-07" db="EMBL/GenBank/DDBJ databases">
        <title>A new Micromonospora strain with potent antibiotic activity isolated from the microbiome of a mid-Atlantic deep-sea sponge.</title>
        <authorList>
            <person name="Back C.R."/>
            <person name="Stennett H.L."/>
            <person name="Williams S.E."/>
            <person name="Wang L."/>
            <person name="Ojeda Gomez J."/>
            <person name="Abdulle O.M."/>
            <person name="Duffy T."/>
            <person name="Hendry K.R."/>
            <person name="Powell D."/>
            <person name="Stach J.E."/>
            <person name="Essex-Lopresti A.E."/>
            <person name="Willis C.L."/>
            <person name="Curnow P."/>
            <person name="Race P.R."/>
        </authorList>
    </citation>
    <scope>NUCLEOTIDE SEQUENCE [LARGE SCALE GENOMIC DNA]</scope>
    <source>
        <strain evidence="3">28ISP2-46</strain>
    </source>
</reference>
<dbReference type="AlphaFoldDB" id="A0A7L6BCH2"/>
<dbReference type="KEGG" id="mfeu:H1D33_12935"/>
<dbReference type="RefSeq" id="WP_181572030.1">
    <property type="nucleotide sequence ID" value="NZ_CP059322.2"/>
</dbReference>
<accession>A0A7L6BCH2</accession>
<evidence type="ECO:0000313" key="2">
    <source>
        <dbReference type="EMBL" id="QLQ39646.1"/>
    </source>
</evidence>
<keyword evidence="3" id="KW-1185">Reference proteome</keyword>